<organism evidence="1 2">
    <name type="scientific">Colletotrichum truncatum</name>
    <name type="common">Anthracnose fungus</name>
    <name type="synonym">Colletotrichum capsici</name>
    <dbReference type="NCBI Taxonomy" id="5467"/>
    <lineage>
        <taxon>Eukaryota</taxon>
        <taxon>Fungi</taxon>
        <taxon>Dikarya</taxon>
        <taxon>Ascomycota</taxon>
        <taxon>Pezizomycotina</taxon>
        <taxon>Sordariomycetes</taxon>
        <taxon>Hypocreomycetidae</taxon>
        <taxon>Glomerellales</taxon>
        <taxon>Glomerellaceae</taxon>
        <taxon>Colletotrichum</taxon>
        <taxon>Colletotrichum truncatum species complex</taxon>
    </lineage>
</organism>
<accession>A0ACC3ZJ16</accession>
<evidence type="ECO:0000313" key="2">
    <source>
        <dbReference type="Proteomes" id="UP000805649"/>
    </source>
</evidence>
<gene>
    <name evidence="1" type="ORF">CTRU02_201942</name>
</gene>
<name>A0ACC3ZJ16_COLTU</name>
<evidence type="ECO:0000313" key="1">
    <source>
        <dbReference type="EMBL" id="KAL0944055.1"/>
    </source>
</evidence>
<protein>
    <submittedName>
        <fullName evidence="1">Uncharacterized protein</fullName>
    </submittedName>
</protein>
<reference evidence="1 2" key="1">
    <citation type="journal article" date="2020" name="Phytopathology">
        <title>Genome Sequence Resources of Colletotrichum truncatum, C. plurivorum, C. musicola, and C. sojae: Four Species Pathogenic to Soybean (Glycine max).</title>
        <authorList>
            <person name="Rogerio F."/>
            <person name="Boufleur T.R."/>
            <person name="Ciampi-Guillardi M."/>
            <person name="Sukno S.A."/>
            <person name="Thon M.R."/>
            <person name="Massola Junior N.S."/>
            <person name="Baroncelli R."/>
        </authorList>
    </citation>
    <scope>NUCLEOTIDE SEQUENCE [LARGE SCALE GENOMIC DNA]</scope>
    <source>
        <strain evidence="1 2">CMES1059</strain>
    </source>
</reference>
<comment type="caution">
    <text evidence="1">The sequence shown here is derived from an EMBL/GenBank/DDBJ whole genome shotgun (WGS) entry which is preliminary data.</text>
</comment>
<keyword evidence="2" id="KW-1185">Reference proteome</keyword>
<proteinExistence type="predicted"/>
<dbReference type="Proteomes" id="UP000805649">
    <property type="component" value="Unassembled WGS sequence"/>
</dbReference>
<dbReference type="EMBL" id="VUJX02000001">
    <property type="protein sequence ID" value="KAL0944055.1"/>
    <property type="molecule type" value="Genomic_DNA"/>
</dbReference>
<sequence length="104" mass="11486">MFRLAYIRRKVSRLSSGTRHLTMSKYSGHDRVSLEFACLSENQPVVTFGGSGRCLPLLPGKDCDVREGFFSSQLGSSKPVIRAVRRLAARQGPLCGGLCRHYPS</sequence>